<evidence type="ECO:0000313" key="2">
    <source>
        <dbReference type="Proteomes" id="UP000185904"/>
    </source>
</evidence>
<evidence type="ECO:0000313" key="1">
    <source>
        <dbReference type="EMBL" id="OAL25871.1"/>
    </source>
</evidence>
<gene>
    <name evidence="1" type="ORF">AYO20_10333</name>
</gene>
<dbReference type="OrthoDB" id="309640at2759"/>
<reference evidence="1 2" key="1">
    <citation type="submission" date="2016-03" db="EMBL/GenBank/DDBJ databases">
        <title>The draft genome sequence of Fonsecaea nubica causative agent of cutaneous subcutaneous infection in human host.</title>
        <authorList>
            <person name="Costa F."/>
            <person name="Sybren D.H."/>
            <person name="Raittz R.T."/>
            <person name="Weiss V.A."/>
            <person name="Leao A.C."/>
            <person name="Gomes R."/>
            <person name="De Souza E.M."/>
            <person name="Pedrosa F.O."/>
            <person name="Steffens M.B."/>
            <person name="Bombassaro A."/>
            <person name="Tadra-Sfeir M.Z."/>
            <person name="Moreno L.F."/>
            <person name="Najafzadeh M.J."/>
            <person name="Felipe M.S."/>
            <person name="Teixeira M."/>
            <person name="Sun J."/>
            <person name="Xi L."/>
            <person name="Castro M.A."/>
            <person name="Vicente V.A."/>
        </authorList>
    </citation>
    <scope>NUCLEOTIDE SEQUENCE [LARGE SCALE GENOMIC DNA]</scope>
    <source>
        <strain evidence="1 2">CBS 269.64</strain>
    </source>
</reference>
<sequence length="153" mass="16470">MATEYRGHGTPLAELGVRYFNAAGPQREMAALAHLSNTVTVPSNVTTVHITGQLGRIADGSIPDSIKEEFRAAFVAVEEALKVAGADGWRSVYKAQTYLTVEGTEGLPHYGELVKEFCGQNKPAQTAVTVPQLLWPKARIEIWVEGVMSTTGA</sequence>
<dbReference type="SUPFAM" id="SSF55298">
    <property type="entry name" value="YjgF-like"/>
    <property type="match status" value="1"/>
</dbReference>
<accession>A0A178CB00</accession>
<protein>
    <submittedName>
        <fullName evidence="1">Uncharacterized protein</fullName>
    </submittedName>
</protein>
<dbReference type="RefSeq" id="XP_022495469.1">
    <property type="nucleotide sequence ID" value="XM_022648591.1"/>
</dbReference>
<organism evidence="1 2">
    <name type="scientific">Fonsecaea nubica</name>
    <dbReference type="NCBI Taxonomy" id="856822"/>
    <lineage>
        <taxon>Eukaryota</taxon>
        <taxon>Fungi</taxon>
        <taxon>Dikarya</taxon>
        <taxon>Ascomycota</taxon>
        <taxon>Pezizomycotina</taxon>
        <taxon>Eurotiomycetes</taxon>
        <taxon>Chaetothyriomycetidae</taxon>
        <taxon>Chaetothyriales</taxon>
        <taxon>Herpotrichiellaceae</taxon>
        <taxon>Fonsecaea</taxon>
    </lineage>
</organism>
<dbReference type="EMBL" id="LVCJ01000108">
    <property type="protein sequence ID" value="OAL25871.1"/>
    <property type="molecule type" value="Genomic_DNA"/>
</dbReference>
<comment type="caution">
    <text evidence="1">The sequence shown here is derived from an EMBL/GenBank/DDBJ whole genome shotgun (WGS) entry which is preliminary data.</text>
</comment>
<dbReference type="Pfam" id="PF01042">
    <property type="entry name" value="Ribonuc_L-PSP"/>
    <property type="match status" value="1"/>
</dbReference>
<dbReference type="Gene3D" id="3.30.1330.40">
    <property type="entry name" value="RutC-like"/>
    <property type="match status" value="1"/>
</dbReference>
<dbReference type="Proteomes" id="UP000185904">
    <property type="component" value="Unassembled WGS sequence"/>
</dbReference>
<dbReference type="AlphaFoldDB" id="A0A178CB00"/>
<dbReference type="GeneID" id="34593722"/>
<name>A0A178CB00_9EURO</name>
<proteinExistence type="predicted"/>
<dbReference type="InterPro" id="IPR035959">
    <property type="entry name" value="RutC-like_sf"/>
</dbReference>
<keyword evidence="2" id="KW-1185">Reference proteome</keyword>
<dbReference type="InterPro" id="IPR006175">
    <property type="entry name" value="YjgF/YER057c/UK114"/>
</dbReference>